<gene>
    <name evidence="2" type="ORF">J0695_22525</name>
</gene>
<evidence type="ECO:0000313" key="3">
    <source>
        <dbReference type="Proteomes" id="UP000664167"/>
    </source>
</evidence>
<accession>A0A939JHJ7</accession>
<feature type="compositionally biased region" description="Basic and acidic residues" evidence="1">
    <location>
        <begin position="1"/>
        <end position="16"/>
    </location>
</feature>
<protein>
    <submittedName>
        <fullName evidence="2">Uncharacterized protein</fullName>
    </submittedName>
</protein>
<evidence type="ECO:0000313" key="2">
    <source>
        <dbReference type="EMBL" id="MBO0514548.1"/>
    </source>
</evidence>
<dbReference type="RefSeq" id="WP_206963986.1">
    <property type="nucleotide sequence ID" value="NZ_BAAAJJ010000011.1"/>
</dbReference>
<feature type="region of interest" description="Disordered" evidence="1">
    <location>
        <begin position="1"/>
        <end position="20"/>
    </location>
</feature>
<keyword evidence="3" id="KW-1185">Reference proteome</keyword>
<dbReference type="AlphaFoldDB" id="A0A939JHJ7"/>
<proteinExistence type="predicted"/>
<dbReference type="Proteomes" id="UP000664167">
    <property type="component" value="Unassembled WGS sequence"/>
</dbReference>
<sequence>MIIDQLGKHPGERCMDGQRSGRVSRERILPTDGCEKGFGDTELIRGRSRAVSADTKLQGVRDESHGSGSIDYQDAHELRRCRLQGFRPSDPAPRHVEQVPHSERNVAKLGGRQCVKLRVGPQGRGVDATAVPVQYDAGRALDAYPIRRPIAFYDNPNASTAVPAERLGHRSGHPVRLVGSEEGTGPLCIGQQHNRLPALLRDDIQKRIPARSAICSEPEFCEYSCDYFAPGEPATVDEAGVGELPQDPGQEPCLPGPPCAHERQHEPMAPRLGEPFLDTAVRLLRLHAPP</sequence>
<name>A0A939JHJ7_9ACTN</name>
<comment type="caution">
    <text evidence="2">The sequence shown here is derived from an EMBL/GenBank/DDBJ whole genome shotgun (WGS) entry which is preliminary data.</text>
</comment>
<evidence type="ECO:0000256" key="1">
    <source>
        <dbReference type="SAM" id="MobiDB-lite"/>
    </source>
</evidence>
<organism evidence="2 3">
    <name type="scientific">Streptomyces beijiangensis</name>
    <dbReference type="NCBI Taxonomy" id="163361"/>
    <lineage>
        <taxon>Bacteria</taxon>
        <taxon>Bacillati</taxon>
        <taxon>Actinomycetota</taxon>
        <taxon>Actinomycetes</taxon>
        <taxon>Kitasatosporales</taxon>
        <taxon>Streptomycetaceae</taxon>
        <taxon>Streptomyces</taxon>
    </lineage>
</organism>
<reference evidence="2" key="1">
    <citation type="submission" date="2021-03" db="EMBL/GenBank/DDBJ databases">
        <title>Streptomyces poriferae sp. nov., a novel marine sponge-derived Actinobacteria species with anti-MRSA activity.</title>
        <authorList>
            <person name="Sandoval-Powers M."/>
            <person name="Kralova S."/>
            <person name="Nguyen G.-S."/>
            <person name="Fawwal D."/>
            <person name="Degnes K."/>
            <person name="Klinkenberg G."/>
            <person name="Sletta H."/>
            <person name="Wentzel A."/>
            <person name="Liles M.R."/>
        </authorList>
    </citation>
    <scope>NUCLEOTIDE SEQUENCE</scope>
    <source>
        <strain evidence="2">DSM 41794</strain>
    </source>
</reference>
<dbReference type="EMBL" id="JAFLRJ010000215">
    <property type="protein sequence ID" value="MBO0514548.1"/>
    <property type="molecule type" value="Genomic_DNA"/>
</dbReference>